<dbReference type="Gene3D" id="1.10.260.40">
    <property type="entry name" value="lambda repressor-like DNA-binding domains"/>
    <property type="match status" value="1"/>
</dbReference>
<dbReference type="CDD" id="cd00093">
    <property type="entry name" value="HTH_XRE"/>
    <property type="match status" value="1"/>
</dbReference>
<dbReference type="EC" id="6.2.1.1" evidence="4"/>
<dbReference type="SUPFAM" id="SSF51182">
    <property type="entry name" value="RmlC-like cupins"/>
    <property type="match status" value="1"/>
</dbReference>
<dbReference type="PROSITE" id="PS50943">
    <property type="entry name" value="HTH_CROC1"/>
    <property type="match status" value="1"/>
</dbReference>
<feature type="region of interest" description="Disordered" evidence="2">
    <location>
        <begin position="1"/>
        <end position="20"/>
    </location>
</feature>
<accession>A0A5P9Q5V5</accession>
<gene>
    <name evidence="4" type="primary">acsS</name>
    <name evidence="4" type="ORF">KDY119_00130</name>
</gene>
<name>A0A5P9Q5V5_9MICO</name>
<dbReference type="PANTHER" id="PTHR46797:SF1">
    <property type="entry name" value="METHYLPHOSPHONATE SYNTHASE"/>
    <property type="match status" value="1"/>
</dbReference>
<dbReference type="InterPro" id="IPR013096">
    <property type="entry name" value="Cupin_2"/>
</dbReference>
<dbReference type="KEGG" id="lxl:KDY119_00130"/>
<dbReference type="Proteomes" id="UP000326702">
    <property type="component" value="Chromosome"/>
</dbReference>
<keyword evidence="1" id="KW-0238">DNA-binding</keyword>
<dbReference type="InterPro" id="IPR011051">
    <property type="entry name" value="RmlC_Cupin_sf"/>
</dbReference>
<feature type="domain" description="HTH cro/C1-type" evidence="3">
    <location>
        <begin position="27"/>
        <end position="81"/>
    </location>
</feature>
<evidence type="ECO:0000259" key="3">
    <source>
        <dbReference type="PROSITE" id="PS50943"/>
    </source>
</evidence>
<dbReference type="Gene3D" id="2.60.120.10">
    <property type="entry name" value="Jelly Rolls"/>
    <property type="match status" value="1"/>
</dbReference>
<dbReference type="GO" id="GO:0005829">
    <property type="term" value="C:cytosol"/>
    <property type="evidence" value="ECO:0007669"/>
    <property type="project" value="TreeGrafter"/>
</dbReference>
<dbReference type="SMART" id="SM00530">
    <property type="entry name" value="HTH_XRE"/>
    <property type="match status" value="1"/>
</dbReference>
<dbReference type="AlphaFoldDB" id="A0A5P9Q5V5"/>
<dbReference type="GO" id="GO:0003700">
    <property type="term" value="F:DNA-binding transcription factor activity"/>
    <property type="evidence" value="ECO:0007669"/>
    <property type="project" value="TreeGrafter"/>
</dbReference>
<dbReference type="InterPro" id="IPR010982">
    <property type="entry name" value="Lambda_DNA-bd_dom_sf"/>
</dbReference>
<dbReference type="InterPro" id="IPR014710">
    <property type="entry name" value="RmlC-like_jellyroll"/>
</dbReference>
<keyword evidence="4" id="KW-0436">Ligase</keyword>
<protein>
    <submittedName>
        <fullName evidence="4">Acetate--CoA ligase</fullName>
        <ecNumber evidence="4">6.2.1.1</ecNumber>
    </submittedName>
</protein>
<dbReference type="RefSeq" id="WP_051136974.1">
    <property type="nucleotide sequence ID" value="NZ_BAABIH010000019.1"/>
</dbReference>
<dbReference type="InterPro" id="IPR050807">
    <property type="entry name" value="TransReg_Diox_bact_type"/>
</dbReference>
<reference evidence="4 5" key="1">
    <citation type="submission" date="2019-10" db="EMBL/GenBank/DDBJ databases">
        <title>Genome sequence of Luteimicrobium xylanilyticum HY-24.</title>
        <authorList>
            <person name="Kim D.Y."/>
            <person name="Park H.-Y."/>
        </authorList>
    </citation>
    <scope>NUCLEOTIDE SEQUENCE [LARGE SCALE GENOMIC DNA]</scope>
    <source>
        <strain evidence="4 5">HY-24</strain>
    </source>
</reference>
<evidence type="ECO:0000256" key="1">
    <source>
        <dbReference type="ARBA" id="ARBA00023125"/>
    </source>
</evidence>
<dbReference type="SUPFAM" id="SSF47413">
    <property type="entry name" value="lambda repressor-like DNA-binding domains"/>
    <property type="match status" value="1"/>
</dbReference>
<organism evidence="4 5">
    <name type="scientific">Luteimicrobium xylanilyticum</name>
    <dbReference type="NCBI Taxonomy" id="1133546"/>
    <lineage>
        <taxon>Bacteria</taxon>
        <taxon>Bacillati</taxon>
        <taxon>Actinomycetota</taxon>
        <taxon>Actinomycetes</taxon>
        <taxon>Micrococcales</taxon>
        <taxon>Luteimicrobium</taxon>
    </lineage>
</organism>
<sequence length="201" mass="22026">MAPHEHPAPEAGETDLRDLLDGVGPRLRDLRRRRGMTLAQVADATGVGVSTLSRLESGGRRPTLELLVPLARTYRVALDDLVGAPPTGDPRVRPRPERRHGNIYLSLTPHATGLQAYKAIIPGRDPDAPVRLGRHDGYEWCYVLSGRVRLDLGDRTTILEPGEAAEFDTRTPHAIVNAGREVAEVLHLFGPQGEQVHVREG</sequence>
<dbReference type="PANTHER" id="PTHR46797">
    <property type="entry name" value="HTH-TYPE TRANSCRIPTIONAL REGULATOR"/>
    <property type="match status" value="1"/>
</dbReference>
<dbReference type="GO" id="GO:0003677">
    <property type="term" value="F:DNA binding"/>
    <property type="evidence" value="ECO:0007669"/>
    <property type="project" value="UniProtKB-KW"/>
</dbReference>
<evidence type="ECO:0000256" key="2">
    <source>
        <dbReference type="SAM" id="MobiDB-lite"/>
    </source>
</evidence>
<dbReference type="GO" id="GO:0003987">
    <property type="term" value="F:acetate-CoA ligase activity"/>
    <property type="evidence" value="ECO:0007669"/>
    <property type="project" value="UniProtKB-EC"/>
</dbReference>
<dbReference type="CDD" id="cd02209">
    <property type="entry name" value="cupin_XRE_C"/>
    <property type="match status" value="1"/>
</dbReference>
<dbReference type="EMBL" id="CP045529">
    <property type="protein sequence ID" value="QFU96646.1"/>
    <property type="molecule type" value="Genomic_DNA"/>
</dbReference>
<proteinExistence type="predicted"/>
<evidence type="ECO:0000313" key="5">
    <source>
        <dbReference type="Proteomes" id="UP000326702"/>
    </source>
</evidence>
<evidence type="ECO:0000313" key="4">
    <source>
        <dbReference type="EMBL" id="QFU96646.1"/>
    </source>
</evidence>
<keyword evidence="5" id="KW-1185">Reference proteome</keyword>
<dbReference type="Pfam" id="PF07883">
    <property type="entry name" value="Cupin_2"/>
    <property type="match status" value="1"/>
</dbReference>
<dbReference type="InterPro" id="IPR001387">
    <property type="entry name" value="Cro/C1-type_HTH"/>
</dbReference>
<dbReference type="OrthoDB" id="513181at2"/>
<dbReference type="Pfam" id="PF01381">
    <property type="entry name" value="HTH_3"/>
    <property type="match status" value="1"/>
</dbReference>